<evidence type="ECO:0000256" key="1">
    <source>
        <dbReference type="SAM" id="Phobius"/>
    </source>
</evidence>
<dbReference type="EMBL" id="CAJPVJ010000159">
    <property type="protein sequence ID" value="CAG2161527.1"/>
    <property type="molecule type" value="Genomic_DNA"/>
</dbReference>
<name>A0A7R9LAA6_9ACAR</name>
<evidence type="ECO:0000313" key="2">
    <source>
        <dbReference type="EMBL" id="CAD7637970.1"/>
    </source>
</evidence>
<feature type="transmembrane region" description="Helical" evidence="1">
    <location>
        <begin position="176"/>
        <end position="196"/>
    </location>
</feature>
<feature type="transmembrane region" description="Helical" evidence="1">
    <location>
        <begin position="208"/>
        <end position="241"/>
    </location>
</feature>
<keyword evidence="3" id="KW-1185">Reference proteome</keyword>
<feature type="transmembrane region" description="Helical" evidence="1">
    <location>
        <begin position="295"/>
        <end position="316"/>
    </location>
</feature>
<dbReference type="EMBL" id="OC914984">
    <property type="protein sequence ID" value="CAD7637970.1"/>
    <property type="molecule type" value="Genomic_DNA"/>
</dbReference>
<dbReference type="AlphaFoldDB" id="A0A7R9LAA6"/>
<evidence type="ECO:0008006" key="4">
    <source>
        <dbReference type="Google" id="ProtNLM"/>
    </source>
</evidence>
<keyword evidence="1" id="KW-0812">Transmembrane</keyword>
<reference evidence="2" key="1">
    <citation type="submission" date="2020-11" db="EMBL/GenBank/DDBJ databases">
        <authorList>
            <person name="Tran Van P."/>
        </authorList>
    </citation>
    <scope>NUCLEOTIDE SEQUENCE</scope>
</reference>
<feature type="transmembrane region" description="Helical" evidence="1">
    <location>
        <begin position="322"/>
        <end position="343"/>
    </location>
</feature>
<accession>A0A7R9LAA6</accession>
<dbReference type="OrthoDB" id="6478931at2759"/>
<evidence type="ECO:0000313" key="3">
    <source>
        <dbReference type="Proteomes" id="UP000728032"/>
    </source>
</evidence>
<dbReference type="Proteomes" id="UP000728032">
    <property type="component" value="Unassembled WGS sequence"/>
</dbReference>
<feature type="transmembrane region" description="Helical" evidence="1">
    <location>
        <begin position="67"/>
        <end position="89"/>
    </location>
</feature>
<protein>
    <recommendedName>
        <fullName evidence="4">Gustatory receptor</fullName>
    </recommendedName>
</protein>
<gene>
    <name evidence="2" type="ORF">ONB1V03_LOCUS1132</name>
</gene>
<organism evidence="2">
    <name type="scientific">Oppiella nova</name>
    <dbReference type="NCBI Taxonomy" id="334625"/>
    <lineage>
        <taxon>Eukaryota</taxon>
        <taxon>Metazoa</taxon>
        <taxon>Ecdysozoa</taxon>
        <taxon>Arthropoda</taxon>
        <taxon>Chelicerata</taxon>
        <taxon>Arachnida</taxon>
        <taxon>Acari</taxon>
        <taxon>Acariformes</taxon>
        <taxon>Sarcoptiformes</taxon>
        <taxon>Oribatida</taxon>
        <taxon>Brachypylina</taxon>
        <taxon>Oppioidea</taxon>
        <taxon>Oppiidae</taxon>
        <taxon>Oppiella</taxon>
    </lineage>
</organism>
<keyword evidence="1" id="KW-1133">Transmembrane helix</keyword>
<proteinExistence type="predicted"/>
<sequence>MSKPTRMPYFNQAGGKEQVVLAEGYLPTDKIFKIDRYLRYFGMLSQSIEDYLQGNIRGKLKRPTKRLYGLAVLSLMTIVFSRNMILAFVDDPDVRNVLGEAAPGRPAKQFTMALTLWSIYSFLISRLFYRAEKFRWNSWLSPFAVFKGFIPPSIMGLDTEMTDHWFAKTKKVLAQMALFTNIRAALGSMMMAWVAYARLRSNSVSQPFALLWATILIVWVYYCTAYAYIGYGHFISLAYYFRMRFHKVNEDIESIIAPDNRMKPNERCATLHHVLNEHNELCIKIKQYNVFWAKYLMYTYFMFVAIICYSTFQAFFTYNRTLVRAVMFSLALESAYLITKVSIAASRMANELRMFIQRLSGPTIGFYCLDLFEITYSTYASIIAALGQNFLLIVDFVRSYAELKEEQSQSDLDIPQVFDVITNSTFDLNPLSLTSGSLQGALPETLTDGDGDRDSDS</sequence>
<feature type="transmembrane region" description="Helical" evidence="1">
    <location>
        <begin position="109"/>
        <end position="129"/>
    </location>
</feature>
<keyword evidence="1" id="KW-0472">Membrane</keyword>